<protein>
    <submittedName>
        <fullName evidence="1">Uncharacterized protein</fullName>
    </submittedName>
</protein>
<organism evidence="1 2">
    <name type="scientific">Escherichia phage 121Q</name>
    <dbReference type="NCBI Taxonomy" id="1555202"/>
    <lineage>
        <taxon>Viruses</taxon>
        <taxon>Duplodnaviria</taxon>
        <taxon>Heunggongvirae</taxon>
        <taxon>Uroviricota</taxon>
        <taxon>Caudoviricetes</taxon>
        <taxon>Asteriusvirus</taxon>
        <taxon>Asteriusvirus av121Q</taxon>
    </lineage>
</organism>
<gene>
    <name evidence="1" type="primary">379</name>
    <name evidence="1" type="ORF">PBI_121Q_379</name>
</gene>
<dbReference type="KEGG" id="vg:22111419"/>
<reference evidence="1 2" key="1">
    <citation type="submission" date="2014-09" db="EMBL/GenBank/DDBJ databases">
        <authorList>
            <person name="Lapin J.S."/>
            <person name="Pope W.H."/>
            <person name="Hua J."/>
            <person name="Ford M.E."/>
            <person name="Conway J.F."/>
            <person name="Hatfull G.F."/>
            <person name="Hendrix R.W."/>
        </authorList>
    </citation>
    <scope>NUCLEOTIDE SEQUENCE [LARGE SCALE GENOMIC DNA]</scope>
</reference>
<name>A0A097EXT7_9CAUD</name>
<sequence length="72" mass="8832">MKYSKTFNRIEYMRTVSAVWDIWFTTKPKMDYHDFKLLFFVGSNKQDVAMKGYIQHLQELIQKRVNENNRPR</sequence>
<evidence type="ECO:0000313" key="2">
    <source>
        <dbReference type="Proteomes" id="UP000029889"/>
    </source>
</evidence>
<dbReference type="RefSeq" id="YP_009101966.1">
    <property type="nucleotide sequence ID" value="NC_025447.1"/>
</dbReference>
<evidence type="ECO:0000313" key="1">
    <source>
        <dbReference type="EMBL" id="AIT14269.1"/>
    </source>
</evidence>
<dbReference type="Proteomes" id="UP000029889">
    <property type="component" value="Segment"/>
</dbReference>
<dbReference type="GeneID" id="22111419"/>
<proteinExistence type="predicted"/>
<dbReference type="EMBL" id="KM507819">
    <property type="protein sequence ID" value="AIT14269.1"/>
    <property type="molecule type" value="Genomic_DNA"/>
</dbReference>
<keyword evidence="2" id="KW-1185">Reference proteome</keyword>
<accession>A0A097EXT7</accession>